<dbReference type="InterPro" id="IPR036249">
    <property type="entry name" value="Thioredoxin-like_sf"/>
</dbReference>
<dbReference type="Pfam" id="PF01257">
    <property type="entry name" value="2Fe-2S_thioredx"/>
    <property type="match status" value="1"/>
</dbReference>
<dbReference type="AlphaFoldDB" id="A0A8H3EA35"/>
<dbReference type="FunFam" id="1.10.10.1590:FF:000001">
    <property type="entry name" value="NADH-quinone oxidoreductase subunit E"/>
    <property type="match status" value="1"/>
</dbReference>
<proteinExistence type="inferred from homology"/>
<keyword evidence="11" id="KW-1185">Reference proteome</keyword>
<evidence type="ECO:0000256" key="3">
    <source>
        <dbReference type="ARBA" id="ARBA00022723"/>
    </source>
</evidence>
<dbReference type="PROSITE" id="PS01099">
    <property type="entry name" value="COMPLEX1_24K"/>
    <property type="match status" value="1"/>
</dbReference>
<keyword evidence="5" id="KW-0408">Iron</keyword>
<feature type="compositionally biased region" description="Polar residues" evidence="9">
    <location>
        <begin position="230"/>
        <end position="240"/>
    </location>
</feature>
<dbReference type="PANTHER" id="PTHR10371">
    <property type="entry name" value="NADH DEHYDROGENASE UBIQUINONE FLAVOPROTEIN 2, MITOCHONDRIAL"/>
    <property type="match status" value="1"/>
</dbReference>
<dbReference type="GO" id="GO:0008137">
    <property type="term" value="F:NADH dehydrogenase (ubiquinone) activity"/>
    <property type="evidence" value="ECO:0007669"/>
    <property type="project" value="UniProtKB-ARBA"/>
</dbReference>
<feature type="compositionally biased region" description="Polar residues" evidence="9">
    <location>
        <begin position="280"/>
        <end position="292"/>
    </location>
</feature>
<evidence type="ECO:0000256" key="9">
    <source>
        <dbReference type="SAM" id="MobiDB-lite"/>
    </source>
</evidence>
<sequence>MASKILPASFRAIRQRPCQINLHQWRFLTTSSRRTSDALQIHRDTPDNNANIPFKFNAINEKLIEEILKRYPPQYKKAAVMPILDLGQRQHGFTSISVMNEVARLLDMPPMRVYEVATFYTMYNRTPVGRFHLQVCTTTPCQLGGCGSDSIMKAIEDHLGIHPGHTTADGLFTFTEVECLGACVNAPMVQINDDYYEDLTPESTVALLKALQASAEQTGAAGGVAGLAGSNSKGMGSTSGADRGQDGKSEVSDISATKKYTAGGVNAPAPGPLSGRKTCENSAGLTNLTSEPWGTEAFRKDGEL</sequence>
<dbReference type="GO" id="GO:0005743">
    <property type="term" value="C:mitochondrial inner membrane"/>
    <property type="evidence" value="ECO:0007669"/>
    <property type="project" value="UniProtKB-ARBA"/>
</dbReference>
<evidence type="ECO:0000256" key="1">
    <source>
        <dbReference type="ARBA" id="ARBA00010643"/>
    </source>
</evidence>
<dbReference type="GO" id="GO:0098796">
    <property type="term" value="C:membrane protein complex"/>
    <property type="evidence" value="ECO:0007669"/>
    <property type="project" value="UniProtKB-ARBA"/>
</dbReference>
<dbReference type="EMBL" id="CAJPDQ010000001">
    <property type="protein sequence ID" value="CAF9903206.1"/>
    <property type="molecule type" value="Genomic_DNA"/>
</dbReference>
<dbReference type="OrthoDB" id="10254187at2759"/>
<accession>A0A8H3EA35</accession>
<keyword evidence="2" id="KW-0001">2Fe-2S</keyword>
<keyword evidence="6" id="KW-0411">Iron-sulfur</keyword>
<dbReference type="FunFam" id="3.40.30.10:FF:000022">
    <property type="entry name" value="NADH dehydrogenase flavoprotein 2, mitochondrial"/>
    <property type="match status" value="1"/>
</dbReference>
<evidence type="ECO:0000256" key="2">
    <source>
        <dbReference type="ARBA" id="ARBA00022714"/>
    </source>
</evidence>
<dbReference type="PANTHER" id="PTHR10371:SF3">
    <property type="entry name" value="NADH DEHYDROGENASE [UBIQUINONE] FLAVOPROTEIN 2, MITOCHONDRIAL"/>
    <property type="match status" value="1"/>
</dbReference>
<dbReference type="InterPro" id="IPR002023">
    <property type="entry name" value="NuoE-like"/>
</dbReference>
<organism evidence="10 11">
    <name type="scientific">Gomphillus americanus</name>
    <dbReference type="NCBI Taxonomy" id="1940652"/>
    <lineage>
        <taxon>Eukaryota</taxon>
        <taxon>Fungi</taxon>
        <taxon>Dikarya</taxon>
        <taxon>Ascomycota</taxon>
        <taxon>Pezizomycotina</taxon>
        <taxon>Lecanoromycetes</taxon>
        <taxon>OSLEUM clade</taxon>
        <taxon>Ostropomycetidae</taxon>
        <taxon>Ostropales</taxon>
        <taxon>Graphidaceae</taxon>
        <taxon>Gomphilloideae</taxon>
        <taxon>Gomphillus</taxon>
    </lineage>
</organism>
<evidence type="ECO:0000313" key="10">
    <source>
        <dbReference type="EMBL" id="CAF9903206.1"/>
    </source>
</evidence>
<evidence type="ECO:0000256" key="8">
    <source>
        <dbReference type="ARBA" id="ARBA00034078"/>
    </source>
</evidence>
<dbReference type="NCBIfam" id="TIGR01958">
    <property type="entry name" value="nuoE_fam"/>
    <property type="match status" value="1"/>
</dbReference>
<dbReference type="GO" id="GO:0046872">
    <property type="term" value="F:metal ion binding"/>
    <property type="evidence" value="ECO:0007669"/>
    <property type="project" value="UniProtKB-KW"/>
</dbReference>
<dbReference type="Gene3D" id="1.10.10.1590">
    <property type="entry name" value="NADH-quinone oxidoreductase subunit E"/>
    <property type="match status" value="1"/>
</dbReference>
<dbReference type="SUPFAM" id="SSF52833">
    <property type="entry name" value="Thioredoxin-like"/>
    <property type="match status" value="1"/>
</dbReference>
<dbReference type="InterPro" id="IPR041921">
    <property type="entry name" value="NuoE_N"/>
</dbReference>
<dbReference type="GO" id="GO:0051537">
    <property type="term" value="F:2 iron, 2 sulfur cluster binding"/>
    <property type="evidence" value="ECO:0007669"/>
    <property type="project" value="UniProtKB-KW"/>
</dbReference>
<dbReference type="GO" id="GO:0006120">
    <property type="term" value="P:mitochondrial electron transport, NADH to ubiquinone"/>
    <property type="evidence" value="ECO:0007669"/>
    <property type="project" value="UniProtKB-ARBA"/>
</dbReference>
<name>A0A8H3EA35_9LECA</name>
<protein>
    <submittedName>
        <fullName evidence="10">Uncharacterized protein</fullName>
    </submittedName>
</protein>
<keyword evidence="7" id="KW-0520">NAD</keyword>
<dbReference type="InterPro" id="IPR042128">
    <property type="entry name" value="NuoE_dom"/>
</dbReference>
<evidence type="ECO:0000256" key="4">
    <source>
        <dbReference type="ARBA" id="ARBA00022967"/>
    </source>
</evidence>
<dbReference type="Gene3D" id="3.40.30.10">
    <property type="entry name" value="Glutaredoxin"/>
    <property type="match status" value="1"/>
</dbReference>
<evidence type="ECO:0000256" key="7">
    <source>
        <dbReference type="ARBA" id="ARBA00023027"/>
    </source>
</evidence>
<comment type="cofactor">
    <cofactor evidence="8">
        <name>[2Fe-2S] cluster</name>
        <dbReference type="ChEBI" id="CHEBI:190135"/>
    </cofactor>
</comment>
<gene>
    <name evidence="10" type="ORF">GOMPHAMPRED_000131</name>
</gene>
<reference evidence="10" key="1">
    <citation type="submission" date="2021-03" db="EMBL/GenBank/DDBJ databases">
        <authorList>
            <person name="Tagirdzhanova G."/>
        </authorList>
    </citation>
    <scope>NUCLEOTIDE SEQUENCE</scope>
</reference>
<keyword evidence="4" id="KW-1278">Translocase</keyword>
<feature type="region of interest" description="Disordered" evidence="9">
    <location>
        <begin position="226"/>
        <end position="304"/>
    </location>
</feature>
<evidence type="ECO:0000256" key="6">
    <source>
        <dbReference type="ARBA" id="ARBA00023014"/>
    </source>
</evidence>
<evidence type="ECO:0000256" key="5">
    <source>
        <dbReference type="ARBA" id="ARBA00023004"/>
    </source>
</evidence>
<dbReference type="GO" id="GO:0016491">
    <property type="term" value="F:oxidoreductase activity"/>
    <property type="evidence" value="ECO:0007669"/>
    <property type="project" value="InterPro"/>
</dbReference>
<keyword evidence="3" id="KW-0479">Metal-binding</keyword>
<evidence type="ECO:0000313" key="11">
    <source>
        <dbReference type="Proteomes" id="UP000664169"/>
    </source>
</evidence>
<dbReference type="Proteomes" id="UP000664169">
    <property type="component" value="Unassembled WGS sequence"/>
</dbReference>
<comment type="similarity">
    <text evidence="1">Belongs to the complex I 24 kDa subunit family.</text>
</comment>
<dbReference type="CDD" id="cd03064">
    <property type="entry name" value="TRX_Fd_NuoE"/>
    <property type="match status" value="1"/>
</dbReference>
<comment type="caution">
    <text evidence="10">The sequence shown here is derived from an EMBL/GenBank/DDBJ whole genome shotgun (WGS) entry which is preliminary data.</text>
</comment>
<dbReference type="GO" id="GO:1902494">
    <property type="term" value="C:catalytic complex"/>
    <property type="evidence" value="ECO:0007669"/>
    <property type="project" value="UniProtKB-ARBA"/>
</dbReference>